<dbReference type="AlphaFoldDB" id="A0AAJ8LGL2"/>
<dbReference type="PANTHER" id="PTHR12147:SF22">
    <property type="entry name" value="ENDOPLASMIC RETICULUM METALLOPEPTIDASE 1"/>
    <property type="match status" value="1"/>
</dbReference>
<proteinExistence type="inferred from homology"/>
<keyword evidence="6" id="KW-0256">Endoplasmic reticulum</keyword>
<dbReference type="GO" id="GO:0006508">
    <property type="term" value="P:proteolysis"/>
    <property type="evidence" value="ECO:0007669"/>
    <property type="project" value="UniProtKB-KW"/>
</dbReference>
<evidence type="ECO:0000256" key="7">
    <source>
        <dbReference type="ARBA" id="ARBA00022833"/>
    </source>
</evidence>
<dbReference type="Gene3D" id="3.40.630.10">
    <property type="entry name" value="Zn peptidases"/>
    <property type="match status" value="1"/>
</dbReference>
<dbReference type="InterPro" id="IPR007484">
    <property type="entry name" value="Peptidase_M28"/>
</dbReference>
<organism evidence="11 12">
    <name type="scientific">Kwoniella shandongensis</name>
    <dbReference type="NCBI Taxonomy" id="1734106"/>
    <lineage>
        <taxon>Eukaryota</taxon>
        <taxon>Fungi</taxon>
        <taxon>Dikarya</taxon>
        <taxon>Basidiomycota</taxon>
        <taxon>Agaricomycotina</taxon>
        <taxon>Tremellomycetes</taxon>
        <taxon>Tremellales</taxon>
        <taxon>Cryptococcaceae</taxon>
        <taxon>Kwoniella</taxon>
    </lineage>
</organism>
<feature type="region of interest" description="Disordered" evidence="9">
    <location>
        <begin position="1"/>
        <end position="98"/>
    </location>
</feature>
<evidence type="ECO:0000256" key="4">
    <source>
        <dbReference type="ARBA" id="ARBA00022723"/>
    </source>
</evidence>
<comment type="similarity">
    <text evidence="8">Belongs to the peptidase M28 family.</text>
</comment>
<dbReference type="GO" id="GO:0046872">
    <property type="term" value="F:metal ion binding"/>
    <property type="evidence" value="ECO:0007669"/>
    <property type="project" value="UniProtKB-KW"/>
</dbReference>
<dbReference type="PANTHER" id="PTHR12147">
    <property type="entry name" value="METALLOPEPTIDASE M28 FAMILY MEMBER"/>
    <property type="match status" value="1"/>
</dbReference>
<gene>
    <name evidence="11" type="ORF">CI109_101414</name>
</gene>
<keyword evidence="3 8" id="KW-0645">Protease</keyword>
<reference evidence="11" key="2">
    <citation type="submission" date="2024-01" db="EMBL/GenBank/DDBJ databases">
        <title>Comparative genomics of Cryptococcus and Kwoniella reveals pathogenesis evolution and contrasting modes of karyotype evolution via chromosome fusion or intercentromeric recombination.</title>
        <authorList>
            <person name="Coelho M.A."/>
            <person name="David-Palma M."/>
            <person name="Shea T."/>
            <person name="Bowers K."/>
            <person name="McGinley-Smith S."/>
            <person name="Mohammad A.W."/>
            <person name="Gnirke A."/>
            <person name="Yurkov A.M."/>
            <person name="Nowrousian M."/>
            <person name="Sun S."/>
            <person name="Cuomo C.A."/>
            <person name="Heitman J."/>
        </authorList>
    </citation>
    <scope>NUCLEOTIDE SEQUENCE</scope>
    <source>
        <strain evidence="11">CBS 12478</strain>
    </source>
</reference>
<accession>A0AAJ8LGL2</accession>
<evidence type="ECO:0000256" key="8">
    <source>
        <dbReference type="RuleBase" id="RU361240"/>
    </source>
</evidence>
<reference evidence="11" key="1">
    <citation type="submission" date="2017-08" db="EMBL/GenBank/DDBJ databases">
        <authorList>
            <person name="Cuomo C."/>
            <person name="Billmyre B."/>
            <person name="Heitman J."/>
        </authorList>
    </citation>
    <scope>NUCLEOTIDE SEQUENCE</scope>
    <source>
        <strain evidence="11">CBS 12478</strain>
    </source>
</reference>
<evidence type="ECO:0000259" key="10">
    <source>
        <dbReference type="Pfam" id="PF04389"/>
    </source>
</evidence>
<sequence length="321" mass="34312">MAHPKLEKSVGSGATTPKKKKSNGAISPPAAKNSNGDAKPNGKVNGDSSINSNTNGNGNGHGTISTPTTTPSKRNKSKSTSTSTSQTITPRPESPIKVKVTVSDPAPVEHPLEKTSLWNWLVFIPLLTIVPYLFSRLHYSLPEPLPPYDEAGRPQPAEELILGHIQALETIGYRTVGTYEAIAGEEYVLSEVQKLVRICDEGGNLKCDWWAQKGSGFHAFEILEHEVLKAYVGVANIILQITAIHPPSCNASASHLDQDAILLGAHIDSTMPSPGAADDGIGTGVMLDVARVLVERNEPFDGSIIFLWNGAEGEVRNLVTS</sequence>
<keyword evidence="7 8" id="KW-0862">Zinc</keyword>
<evidence type="ECO:0000256" key="5">
    <source>
        <dbReference type="ARBA" id="ARBA00022801"/>
    </source>
</evidence>
<evidence type="ECO:0000256" key="9">
    <source>
        <dbReference type="SAM" id="MobiDB-lite"/>
    </source>
</evidence>
<dbReference type="InterPro" id="IPR045175">
    <property type="entry name" value="M28_fam"/>
</dbReference>
<evidence type="ECO:0000313" key="12">
    <source>
        <dbReference type="Proteomes" id="UP000322225"/>
    </source>
</evidence>
<evidence type="ECO:0000256" key="6">
    <source>
        <dbReference type="ARBA" id="ARBA00022824"/>
    </source>
</evidence>
<dbReference type="EMBL" id="CP144053">
    <property type="protein sequence ID" value="WWD16980.1"/>
    <property type="molecule type" value="Genomic_DNA"/>
</dbReference>
<name>A0AAJ8LGL2_9TREE</name>
<evidence type="ECO:0000256" key="1">
    <source>
        <dbReference type="ARBA" id="ARBA00001947"/>
    </source>
</evidence>
<evidence type="ECO:0000313" key="11">
    <source>
        <dbReference type="EMBL" id="WWD16980.1"/>
    </source>
</evidence>
<dbReference type="GO" id="GO:0005783">
    <property type="term" value="C:endoplasmic reticulum"/>
    <property type="evidence" value="ECO:0007669"/>
    <property type="project" value="UniProtKB-SubCell"/>
</dbReference>
<dbReference type="EC" id="3.4.-.-" evidence="8"/>
<evidence type="ECO:0000256" key="3">
    <source>
        <dbReference type="ARBA" id="ARBA00022670"/>
    </source>
</evidence>
<feature type="compositionally biased region" description="Low complexity" evidence="9">
    <location>
        <begin position="45"/>
        <end position="90"/>
    </location>
</feature>
<dbReference type="SUPFAM" id="SSF53187">
    <property type="entry name" value="Zn-dependent exopeptidases"/>
    <property type="match status" value="1"/>
</dbReference>
<dbReference type="GeneID" id="90829906"/>
<comment type="cofactor">
    <cofactor evidence="1">
        <name>Zn(2+)</name>
        <dbReference type="ChEBI" id="CHEBI:29105"/>
    </cofactor>
</comment>
<comment type="subcellular location">
    <subcellularLocation>
        <location evidence="2">Endoplasmic reticulum</location>
    </subcellularLocation>
</comment>
<protein>
    <recommendedName>
        <fullName evidence="8">Peptide hydrolase</fullName>
        <ecNumber evidence="8">3.4.-.-</ecNumber>
    </recommendedName>
</protein>
<keyword evidence="4 8" id="KW-0479">Metal-binding</keyword>
<evidence type="ECO:0000256" key="2">
    <source>
        <dbReference type="ARBA" id="ARBA00004240"/>
    </source>
</evidence>
<keyword evidence="12" id="KW-1185">Reference proteome</keyword>
<dbReference type="Pfam" id="PF04389">
    <property type="entry name" value="Peptidase_M28"/>
    <property type="match status" value="1"/>
</dbReference>
<feature type="domain" description="Peptidase M28" evidence="10">
    <location>
        <begin position="258"/>
        <end position="312"/>
    </location>
</feature>
<keyword evidence="5 8" id="KW-0378">Hydrolase</keyword>
<dbReference type="KEGG" id="ksn:90829906"/>
<dbReference type="Proteomes" id="UP000322225">
    <property type="component" value="Chromosome 3"/>
</dbReference>
<dbReference type="RefSeq" id="XP_065823045.1">
    <property type="nucleotide sequence ID" value="XM_065966973.1"/>
</dbReference>
<dbReference type="GO" id="GO:0008235">
    <property type="term" value="F:metalloexopeptidase activity"/>
    <property type="evidence" value="ECO:0007669"/>
    <property type="project" value="InterPro"/>
</dbReference>